<accession>A0A245ZFJ7</accession>
<dbReference type="Proteomes" id="UP000197783">
    <property type="component" value="Unassembled WGS sequence"/>
</dbReference>
<dbReference type="AlphaFoldDB" id="A0A245ZFJ7"/>
<evidence type="ECO:0000259" key="2">
    <source>
        <dbReference type="Pfam" id="PF00582"/>
    </source>
</evidence>
<dbReference type="InterPro" id="IPR006015">
    <property type="entry name" value="Universal_stress_UspA"/>
</dbReference>
<feature type="domain" description="UspA" evidence="2">
    <location>
        <begin position="212"/>
        <end position="263"/>
    </location>
</feature>
<name>A0A245ZFJ7_9SPHN</name>
<proteinExistence type="inferred from homology"/>
<organism evidence="3 4">
    <name type="scientific">Sphingomonas mucosissima</name>
    <dbReference type="NCBI Taxonomy" id="370959"/>
    <lineage>
        <taxon>Bacteria</taxon>
        <taxon>Pseudomonadati</taxon>
        <taxon>Pseudomonadota</taxon>
        <taxon>Alphaproteobacteria</taxon>
        <taxon>Sphingomonadales</taxon>
        <taxon>Sphingomonadaceae</taxon>
        <taxon>Sphingomonas</taxon>
    </lineage>
</organism>
<evidence type="ECO:0000313" key="4">
    <source>
        <dbReference type="Proteomes" id="UP000197783"/>
    </source>
</evidence>
<dbReference type="Pfam" id="PF00582">
    <property type="entry name" value="Usp"/>
    <property type="match status" value="1"/>
</dbReference>
<comment type="similarity">
    <text evidence="1">Belongs to the universal stress protein A family.</text>
</comment>
<comment type="caution">
    <text evidence="3">The sequence shown here is derived from an EMBL/GenBank/DDBJ whole genome shotgun (WGS) entry which is preliminary data.</text>
</comment>
<keyword evidence="4" id="KW-1185">Reference proteome</keyword>
<dbReference type="OrthoDB" id="9804721at2"/>
<dbReference type="EMBL" id="NBBJ01000005">
    <property type="protein sequence ID" value="OWK28517.1"/>
    <property type="molecule type" value="Genomic_DNA"/>
</dbReference>
<evidence type="ECO:0000313" key="3">
    <source>
        <dbReference type="EMBL" id="OWK28517.1"/>
    </source>
</evidence>
<gene>
    <name evidence="3" type="ORF">SPMU_27780</name>
</gene>
<dbReference type="SUPFAM" id="SSF52402">
    <property type="entry name" value="Adenine nucleotide alpha hydrolases-like"/>
    <property type="match status" value="2"/>
</dbReference>
<evidence type="ECO:0000256" key="1">
    <source>
        <dbReference type="ARBA" id="ARBA00008791"/>
    </source>
</evidence>
<dbReference type="RefSeq" id="WP_088334719.1">
    <property type="nucleotide sequence ID" value="NZ_NBBJ01000005.1"/>
</dbReference>
<dbReference type="Gene3D" id="3.40.50.12370">
    <property type="match status" value="1"/>
</dbReference>
<sequence length="267" mass="28748">MRNVLLLIHDDEGQESRYQAALDVTRAVGGHLTCVGLTMIPEFVGDYVGATSMILADEQTDQAANKTRMLGRLEREDVSFDWVDRTGFTAQTIRDHAGLADLVVLSCGGGGDLTEQMNVAIADTLLQVGKPVLAVPMDAGPFNLCGRALVAWDGSDDAEAALRAAAPLLSKAEDVTIYYTDDGSLRIPAEDAARYIARHGVEPIIKCEPAGTGRAATAILEECRKGRHDWIVMGAFGRGRVIQQIFGGATRSMLKDSPVPLLLMHDR</sequence>
<dbReference type="InterPro" id="IPR006016">
    <property type="entry name" value="UspA"/>
</dbReference>
<protein>
    <submittedName>
        <fullName evidence="3">Universal stress protein family protein</fullName>
    </submittedName>
</protein>
<dbReference type="CDD" id="cd00293">
    <property type="entry name" value="USP-like"/>
    <property type="match status" value="1"/>
</dbReference>
<reference evidence="3 4" key="1">
    <citation type="submission" date="2017-03" db="EMBL/GenBank/DDBJ databases">
        <title>Genome sequence of Sphingomonas mucosissima DSM 17494.</title>
        <authorList>
            <person name="Poehlein A."/>
            <person name="Wuebbeler J.H."/>
            <person name="Steinbuechel A."/>
            <person name="Daniel R."/>
        </authorList>
    </citation>
    <scope>NUCLEOTIDE SEQUENCE [LARGE SCALE GENOMIC DNA]</scope>
    <source>
        <strain evidence="3 4">DSM 17494</strain>
    </source>
</reference>
<dbReference type="PRINTS" id="PR01438">
    <property type="entry name" value="UNVRSLSTRESS"/>
</dbReference>